<dbReference type="RefSeq" id="WP_377886144.1">
    <property type="nucleotide sequence ID" value="NZ_JBHMDV010000001.1"/>
</dbReference>
<feature type="transmembrane region" description="Helical" evidence="2">
    <location>
        <begin position="515"/>
        <end position="532"/>
    </location>
</feature>
<comment type="caution">
    <text evidence="4">The sequence shown here is derived from an EMBL/GenBank/DDBJ whole genome shotgun (WGS) entry which is preliminary data.</text>
</comment>
<gene>
    <name evidence="4" type="ORF">GCM10007854_15520</name>
</gene>
<reference evidence="4" key="2">
    <citation type="submission" date="2023-01" db="EMBL/GenBank/DDBJ databases">
        <title>Draft genome sequence of Algimonas porphyrae strain NBRC 108216.</title>
        <authorList>
            <person name="Sun Q."/>
            <person name="Mori K."/>
        </authorList>
    </citation>
    <scope>NUCLEOTIDE SEQUENCE</scope>
    <source>
        <strain evidence="4">NBRC 108216</strain>
    </source>
</reference>
<dbReference type="Proteomes" id="UP001161390">
    <property type="component" value="Unassembled WGS sequence"/>
</dbReference>
<proteinExistence type="predicted"/>
<dbReference type="PANTHER" id="PTHR12147:SF26">
    <property type="entry name" value="PEPTIDASE M28 DOMAIN-CONTAINING PROTEIN"/>
    <property type="match status" value="1"/>
</dbReference>
<dbReference type="InterPro" id="IPR007484">
    <property type="entry name" value="Peptidase_M28"/>
</dbReference>
<feature type="domain" description="Peptidase M28" evidence="3">
    <location>
        <begin position="120"/>
        <end position="299"/>
    </location>
</feature>
<keyword evidence="2" id="KW-1133">Transmembrane helix</keyword>
<accession>A0ABQ5V0W3</accession>
<feature type="region of interest" description="Disordered" evidence="1">
    <location>
        <begin position="739"/>
        <end position="772"/>
    </location>
</feature>
<feature type="transmembrane region" description="Helical" evidence="2">
    <location>
        <begin position="362"/>
        <end position="384"/>
    </location>
</feature>
<dbReference type="PANTHER" id="PTHR12147">
    <property type="entry name" value="METALLOPEPTIDASE M28 FAMILY MEMBER"/>
    <property type="match status" value="1"/>
</dbReference>
<reference evidence="4" key="1">
    <citation type="journal article" date="2014" name="Int. J. Syst. Evol. Microbiol.">
        <title>Complete genome of a new Firmicutes species belonging to the dominant human colonic microbiota ('Ruminococcus bicirculans') reveals two chromosomes and a selective capacity to utilize plant glucans.</title>
        <authorList>
            <consortium name="NISC Comparative Sequencing Program"/>
            <person name="Wegmann U."/>
            <person name="Louis P."/>
            <person name="Goesmann A."/>
            <person name="Henrissat B."/>
            <person name="Duncan S.H."/>
            <person name="Flint H.J."/>
        </authorList>
    </citation>
    <scope>NUCLEOTIDE SEQUENCE</scope>
    <source>
        <strain evidence="4">NBRC 108216</strain>
    </source>
</reference>
<evidence type="ECO:0000259" key="3">
    <source>
        <dbReference type="Pfam" id="PF04389"/>
    </source>
</evidence>
<keyword evidence="2" id="KW-0812">Transmembrane</keyword>
<organism evidence="4 5">
    <name type="scientific">Algimonas porphyrae</name>
    <dbReference type="NCBI Taxonomy" id="1128113"/>
    <lineage>
        <taxon>Bacteria</taxon>
        <taxon>Pseudomonadati</taxon>
        <taxon>Pseudomonadota</taxon>
        <taxon>Alphaproteobacteria</taxon>
        <taxon>Maricaulales</taxon>
        <taxon>Robiginitomaculaceae</taxon>
        <taxon>Algimonas</taxon>
    </lineage>
</organism>
<dbReference type="InterPro" id="IPR045175">
    <property type="entry name" value="M28_fam"/>
</dbReference>
<dbReference type="Gene3D" id="3.40.630.10">
    <property type="entry name" value="Zn peptidases"/>
    <property type="match status" value="1"/>
</dbReference>
<dbReference type="EMBL" id="BSNJ01000003">
    <property type="protein sequence ID" value="GLQ20597.1"/>
    <property type="molecule type" value="Genomic_DNA"/>
</dbReference>
<feature type="transmembrane region" description="Helical" evidence="2">
    <location>
        <begin position="455"/>
        <end position="472"/>
    </location>
</feature>
<feature type="transmembrane region" description="Helical" evidence="2">
    <location>
        <begin position="333"/>
        <end position="350"/>
    </location>
</feature>
<keyword evidence="2" id="KW-0472">Membrane</keyword>
<dbReference type="Pfam" id="PF04389">
    <property type="entry name" value="Peptidase_M28"/>
    <property type="match status" value="1"/>
</dbReference>
<keyword evidence="5" id="KW-1185">Reference proteome</keyword>
<name>A0ABQ5V0W3_9PROT</name>
<feature type="transmembrane region" description="Helical" evidence="2">
    <location>
        <begin position="479"/>
        <end position="503"/>
    </location>
</feature>
<feature type="transmembrane region" description="Helical" evidence="2">
    <location>
        <begin position="429"/>
        <end position="449"/>
    </location>
</feature>
<feature type="transmembrane region" description="Helical" evidence="2">
    <location>
        <begin position="539"/>
        <end position="561"/>
    </location>
</feature>
<evidence type="ECO:0000256" key="2">
    <source>
        <dbReference type="SAM" id="Phobius"/>
    </source>
</evidence>
<evidence type="ECO:0000256" key="1">
    <source>
        <dbReference type="SAM" id="MobiDB-lite"/>
    </source>
</evidence>
<sequence length="772" mass="83213">MGRLFQPRRKPFATALALLLASLFLLFLFSPKLIDAPRVDPDHPFNTQATIERLSRILGDESPHPVDSAVSDAVIDRLSTEIRQLGFEPIIDDAFHCSDRRNVACARVRNVGFWVTPPGPDAVMLASHHDSVPTGPGAADDGMGVASSLEIARLMKDRPLPRPLYVLITDGEEIGLVGAARFVRHDPVAPMIGAVVSLEARGNRGPAAMFETSDPNGRDLAALKPHPEDRVKGAVASSLSVDIYRAMPNGTDVTEYLTLDMDAANYAMTGHESHYHTRHDNLANLDRASVFHIGSSALSAVEGFMTVNEDSTDRAVIYADVLGFGVLSLPEHLAQPLIGLALILCVVALFRTDRKPAPLWRVLLLPLLALIAGTGVAILGGMAIDALRPESAYGTAWPIALRGVLISLSLLTAAFCARWLYRPDGADRFLVGAWAVMMSLGLTASFLFFGASVLFALPALLVIPAALLIILKQTSALRIVALILFALSAVLIAVLGLTMYVMAETALFVETSAPLTAFVVWTFIVLLPIVWTRPGSTRWPLYGAAAAVMSFGAASLLVPAYSEDAPLGRSLVHLAGDGFDGAHYTISARDPLPNPMRAAGDFTQGELSGYSRNLWITPAPPPDVVMPQIDILDNQIVDGTRRVALRIDAPDSDRIRISMQSDRTNSESLTLNGQLIALDGRSFPNITCTGRTCRELTMAMVLPDREEPINFNVWSTRYGHDAAADALLKARPDWMVPQHEGDRRSVRRRIAVPAPGPAPGPALIPASEPAEE</sequence>
<protein>
    <recommendedName>
        <fullName evidence="3">Peptidase M28 domain-containing protein</fullName>
    </recommendedName>
</protein>
<evidence type="ECO:0000313" key="4">
    <source>
        <dbReference type="EMBL" id="GLQ20597.1"/>
    </source>
</evidence>
<dbReference type="SUPFAM" id="SSF53187">
    <property type="entry name" value="Zn-dependent exopeptidases"/>
    <property type="match status" value="1"/>
</dbReference>
<feature type="transmembrane region" description="Helical" evidence="2">
    <location>
        <begin position="396"/>
        <end position="417"/>
    </location>
</feature>
<evidence type="ECO:0000313" key="5">
    <source>
        <dbReference type="Proteomes" id="UP001161390"/>
    </source>
</evidence>